<evidence type="ECO:0000259" key="2">
    <source>
        <dbReference type="SMART" id="SM00954"/>
    </source>
</evidence>
<dbReference type="Gene3D" id="1.10.287.860">
    <property type="entry name" value="Nucleotidyltransferase"/>
    <property type="match status" value="1"/>
</dbReference>
<evidence type="ECO:0000313" key="4">
    <source>
        <dbReference type="Proteomes" id="UP000185473"/>
    </source>
</evidence>
<evidence type="ECO:0000256" key="1">
    <source>
        <dbReference type="ARBA" id="ARBA00004976"/>
    </source>
</evidence>
<sequence length="244" mass="28149">MNYGGYIGKNYDSLDKEHITMNTKRNTLSVKKIRQMIGGEAGLDWVADQLTAVAQMYQIYESAQHEISTKLENLDAEFEVNYNHNPIHHIDGRMKDPQSLIGKIQKKGLDRSVDSIKNNIFDIAGLRVITNYIDDIYTVEKLLSQQDDIEVIRRKDYIKNPKESGYRSLHLVVKVPVFKANDVEKGPVEIQIRTIGMDMWASLEHELRYKTDVNRAEEFAANLVDNANALFDIEQNFQEIHHQL</sequence>
<reference evidence="3 4" key="1">
    <citation type="submission" date="2016-02" db="EMBL/GenBank/DDBJ databases">
        <title>Complete Genome Sequence of Weissella jogaejeotgali FOL01.</title>
        <authorList>
            <person name="Lee J.-H."/>
            <person name="Ku H.-J."/>
        </authorList>
    </citation>
    <scope>NUCLEOTIDE SEQUENCE [LARGE SCALE GENOMIC DNA]</scope>
    <source>
        <strain evidence="3 4">FOL01</strain>
    </source>
</reference>
<dbReference type="InterPro" id="IPR007685">
    <property type="entry name" value="RelA_SpoT"/>
</dbReference>
<dbReference type="SMART" id="SM00954">
    <property type="entry name" value="RelA_SpoT"/>
    <property type="match status" value="1"/>
</dbReference>
<dbReference type="GO" id="GO:0015970">
    <property type="term" value="P:guanosine tetraphosphate biosynthetic process"/>
    <property type="evidence" value="ECO:0007669"/>
    <property type="project" value="UniProtKB-UniPathway"/>
</dbReference>
<dbReference type="PANTHER" id="PTHR47837">
    <property type="entry name" value="GTP PYROPHOSPHOKINASE YJBM"/>
    <property type="match status" value="1"/>
</dbReference>
<keyword evidence="3" id="KW-0418">Kinase</keyword>
<dbReference type="InterPro" id="IPR043519">
    <property type="entry name" value="NT_sf"/>
</dbReference>
<dbReference type="Gene3D" id="3.30.460.10">
    <property type="entry name" value="Beta Polymerase, domain 2"/>
    <property type="match status" value="1"/>
</dbReference>
<dbReference type="Proteomes" id="UP000185473">
    <property type="component" value="Chromosome"/>
</dbReference>
<dbReference type="KEGG" id="wjo:FOL01_1905"/>
<proteinExistence type="predicted"/>
<keyword evidence="4" id="KW-1185">Reference proteome</keyword>
<dbReference type="PANTHER" id="PTHR47837:SF2">
    <property type="entry name" value="GTP PYROPHOSPHOKINASE YWAC"/>
    <property type="match status" value="1"/>
</dbReference>
<dbReference type="GO" id="GO:0016301">
    <property type="term" value="F:kinase activity"/>
    <property type="evidence" value="ECO:0007669"/>
    <property type="project" value="UniProtKB-KW"/>
</dbReference>
<protein>
    <submittedName>
        <fullName evidence="3">GTP pyrophosphokinase</fullName>
    </submittedName>
</protein>
<dbReference type="EMBL" id="CP014332">
    <property type="protein sequence ID" value="APS42764.1"/>
    <property type="molecule type" value="Genomic_DNA"/>
</dbReference>
<dbReference type="InterPro" id="IPR052366">
    <property type="entry name" value="GTP_Pyrophosphokinase"/>
</dbReference>
<gene>
    <name evidence="3" type="ORF">FOL01_1905</name>
</gene>
<dbReference type="STRING" id="1631871.FOL01_1905"/>
<dbReference type="AlphaFoldDB" id="A0A1L6RDX6"/>
<evidence type="ECO:0000313" key="3">
    <source>
        <dbReference type="EMBL" id="APS42764.1"/>
    </source>
</evidence>
<accession>A0A1L6RDX6</accession>
<keyword evidence="3" id="KW-0808">Transferase</keyword>
<name>A0A1L6RDX6_9LACO</name>
<dbReference type="Pfam" id="PF04607">
    <property type="entry name" value="RelA_SpoT"/>
    <property type="match status" value="1"/>
</dbReference>
<organism evidence="3 4">
    <name type="scientific">Weissella jogaejeotgali</name>
    <dbReference type="NCBI Taxonomy" id="1631871"/>
    <lineage>
        <taxon>Bacteria</taxon>
        <taxon>Bacillati</taxon>
        <taxon>Bacillota</taxon>
        <taxon>Bacilli</taxon>
        <taxon>Lactobacillales</taxon>
        <taxon>Lactobacillaceae</taxon>
        <taxon>Weissella</taxon>
    </lineage>
</organism>
<dbReference type="UniPathway" id="UPA00908">
    <property type="reaction ID" value="UER00884"/>
</dbReference>
<dbReference type="CDD" id="cd05399">
    <property type="entry name" value="NT_Rel-Spo_like"/>
    <property type="match status" value="1"/>
</dbReference>
<dbReference type="SUPFAM" id="SSF81301">
    <property type="entry name" value="Nucleotidyltransferase"/>
    <property type="match status" value="1"/>
</dbReference>
<feature type="domain" description="RelA/SpoT" evidence="2">
    <location>
        <begin position="92"/>
        <end position="215"/>
    </location>
</feature>
<comment type="pathway">
    <text evidence="1">Purine metabolism; ppGpp biosynthesis; ppGpp from GTP: step 1/2.</text>
</comment>